<organism evidence="2 3">
    <name type="scientific">Clostridium disporicum</name>
    <dbReference type="NCBI Taxonomy" id="84024"/>
    <lineage>
        <taxon>Bacteria</taxon>
        <taxon>Bacillati</taxon>
        <taxon>Bacillota</taxon>
        <taxon>Clostridia</taxon>
        <taxon>Eubacteriales</taxon>
        <taxon>Clostridiaceae</taxon>
        <taxon>Clostridium</taxon>
    </lineage>
</organism>
<feature type="transmembrane region" description="Helical" evidence="1">
    <location>
        <begin position="31"/>
        <end position="51"/>
    </location>
</feature>
<evidence type="ECO:0000256" key="1">
    <source>
        <dbReference type="SAM" id="Phobius"/>
    </source>
</evidence>
<keyword evidence="1" id="KW-1133">Transmembrane helix</keyword>
<dbReference type="InterPro" id="IPR049458">
    <property type="entry name" value="EpsG-like"/>
</dbReference>
<dbReference type="EMBL" id="CYZV01000004">
    <property type="protein sequence ID" value="CUN71216.1"/>
    <property type="molecule type" value="Genomic_DNA"/>
</dbReference>
<evidence type="ECO:0000313" key="3">
    <source>
        <dbReference type="Proteomes" id="UP000095558"/>
    </source>
</evidence>
<feature type="transmembrane region" description="Helical" evidence="1">
    <location>
        <begin position="160"/>
        <end position="185"/>
    </location>
</feature>
<dbReference type="Proteomes" id="UP000095558">
    <property type="component" value="Unassembled WGS sequence"/>
</dbReference>
<accession>A0A173Z6U9</accession>
<feature type="transmembrane region" description="Helical" evidence="1">
    <location>
        <begin position="197"/>
        <end position="218"/>
    </location>
</feature>
<feature type="transmembrane region" description="Helical" evidence="1">
    <location>
        <begin position="6"/>
        <end position="22"/>
    </location>
</feature>
<feature type="transmembrane region" description="Helical" evidence="1">
    <location>
        <begin position="124"/>
        <end position="148"/>
    </location>
</feature>
<protein>
    <submittedName>
        <fullName evidence="2">Capsular polysaccharide biosynthesis protein</fullName>
    </submittedName>
</protein>
<feature type="transmembrane region" description="Helical" evidence="1">
    <location>
        <begin position="268"/>
        <end position="288"/>
    </location>
</feature>
<name>A0A173Z6U9_9CLOT</name>
<dbReference type="Pfam" id="PF14897">
    <property type="entry name" value="EpsG"/>
    <property type="match status" value="1"/>
</dbReference>
<dbReference type="RefSeq" id="WP_055275326.1">
    <property type="nucleotide sequence ID" value="NZ_CYZV01000004.1"/>
</dbReference>
<reference evidence="2 3" key="1">
    <citation type="submission" date="2015-09" db="EMBL/GenBank/DDBJ databases">
        <authorList>
            <consortium name="Pathogen Informatics"/>
        </authorList>
    </citation>
    <scope>NUCLEOTIDE SEQUENCE [LARGE SCALE GENOMIC DNA]</scope>
    <source>
        <strain evidence="2 3">2789STDY5834855</strain>
    </source>
</reference>
<feature type="transmembrane region" description="Helical" evidence="1">
    <location>
        <begin position="319"/>
        <end position="334"/>
    </location>
</feature>
<evidence type="ECO:0000313" key="2">
    <source>
        <dbReference type="EMBL" id="CUN71216.1"/>
    </source>
</evidence>
<proteinExistence type="predicted"/>
<feature type="transmembrane region" description="Helical" evidence="1">
    <location>
        <begin position="95"/>
        <end position="112"/>
    </location>
</feature>
<sequence length="362" mass="42016">MLPFYSTIISTYIFYLLARFAYDKNFKGKAIFFSVIVALILVFLSGLRSGIGDTPFYKHSYELLVQNPNQFKFDGDFALNLLSLFLMQISTDPQILIFTVALITNILNVIMFNKYRSYLELQVYMYITSGYYITTMNGLRQCLAAALLFACTQLIIKGKFIPYCICVILISTFHESALMMLPIYFVVRQEAWSKKMVIFIGLAVVGVFGYNIISPIIFKALESTSYGHYSQFNEGGSSAMRTLVNSVPVIFAYLKRHELKEKWPDSNIFVNMSIINVIFVAFGMFNWIFNRFTLYLQLYNFVLMPYLIKNCFNGKERRLLYLGFLGCYFFFFYYEQVIGMGMSYPTNFKLKEFIFGKNYFGG</sequence>
<dbReference type="AlphaFoldDB" id="A0A173Z6U9"/>
<gene>
    <name evidence="2" type="ORF">ERS852470_00549</name>
</gene>
<keyword evidence="1" id="KW-0472">Membrane</keyword>
<keyword evidence="1" id="KW-0812">Transmembrane</keyword>